<name>A0A1A0HI35_9ASCO</name>
<protein>
    <recommendedName>
        <fullName evidence="10">t-SNARE coiled-coil homology domain-containing protein</fullName>
    </recommendedName>
</protein>
<dbReference type="GO" id="GO:0005789">
    <property type="term" value="C:endoplasmic reticulum membrane"/>
    <property type="evidence" value="ECO:0007669"/>
    <property type="project" value="EnsemblFungi"/>
</dbReference>
<comment type="subcellular location">
    <subcellularLocation>
        <location evidence="8">Endomembrane system</location>
        <topology evidence="8">Single-pass type IV membrane protein</topology>
    </subcellularLocation>
    <subcellularLocation>
        <location evidence="1">Golgi apparatus membrane</location>
    </subcellularLocation>
</comment>
<dbReference type="GO" id="GO:0006888">
    <property type="term" value="P:endoplasmic reticulum to Golgi vesicle-mediated transport"/>
    <property type="evidence" value="ECO:0007669"/>
    <property type="project" value="EnsemblFungi"/>
</dbReference>
<evidence type="ECO:0000256" key="5">
    <source>
        <dbReference type="ARBA" id="ARBA00022989"/>
    </source>
</evidence>
<gene>
    <name evidence="11" type="ORF">METBIDRAFT_107438</name>
</gene>
<comment type="caution">
    <text evidence="11">The sequence shown here is derived from an EMBL/GenBank/DDBJ whole genome shotgun (WGS) entry which is preliminary data.</text>
</comment>
<dbReference type="GO" id="GO:0005484">
    <property type="term" value="F:SNAP receptor activity"/>
    <property type="evidence" value="ECO:0007669"/>
    <property type="project" value="EnsemblFungi"/>
</dbReference>
<evidence type="ECO:0000256" key="8">
    <source>
        <dbReference type="ARBA" id="ARBA00046280"/>
    </source>
</evidence>
<evidence type="ECO:0000259" key="10">
    <source>
        <dbReference type="PROSITE" id="PS50192"/>
    </source>
</evidence>
<dbReference type="Gene3D" id="1.20.5.110">
    <property type="match status" value="1"/>
</dbReference>
<evidence type="ECO:0000256" key="4">
    <source>
        <dbReference type="ARBA" id="ARBA00022927"/>
    </source>
</evidence>
<evidence type="ECO:0000313" key="12">
    <source>
        <dbReference type="Proteomes" id="UP000092555"/>
    </source>
</evidence>
<keyword evidence="7 9" id="KW-0472">Membrane</keyword>
<dbReference type="GO" id="GO:0048280">
    <property type="term" value="P:vesicle fusion with Golgi apparatus"/>
    <property type="evidence" value="ECO:0007669"/>
    <property type="project" value="EnsemblFungi"/>
</dbReference>
<dbReference type="GeneID" id="30026818"/>
<dbReference type="EMBL" id="LXTC01000001">
    <property type="protein sequence ID" value="OBA23542.1"/>
    <property type="molecule type" value="Genomic_DNA"/>
</dbReference>
<proteinExistence type="predicted"/>
<dbReference type="GO" id="GO:0030134">
    <property type="term" value="C:COPII-coated ER to Golgi transport vesicle"/>
    <property type="evidence" value="ECO:0007669"/>
    <property type="project" value="EnsemblFungi"/>
</dbReference>
<evidence type="ECO:0000256" key="6">
    <source>
        <dbReference type="ARBA" id="ARBA00023034"/>
    </source>
</evidence>
<keyword evidence="6" id="KW-0333">Golgi apparatus</keyword>
<dbReference type="SUPFAM" id="SSF58038">
    <property type="entry name" value="SNARE fusion complex"/>
    <property type="match status" value="1"/>
</dbReference>
<evidence type="ECO:0000256" key="2">
    <source>
        <dbReference type="ARBA" id="ARBA00022448"/>
    </source>
</evidence>
<evidence type="ECO:0000256" key="7">
    <source>
        <dbReference type="ARBA" id="ARBA00023136"/>
    </source>
</evidence>
<dbReference type="GO" id="GO:0031201">
    <property type="term" value="C:SNARE complex"/>
    <property type="evidence" value="ECO:0007669"/>
    <property type="project" value="EnsemblFungi"/>
</dbReference>
<keyword evidence="5 9" id="KW-1133">Transmembrane helix</keyword>
<evidence type="ECO:0000313" key="11">
    <source>
        <dbReference type="EMBL" id="OBA23542.1"/>
    </source>
</evidence>
<dbReference type="PANTHER" id="PTHR12791">
    <property type="entry name" value="GOLGI SNARE BET1-RELATED"/>
    <property type="match status" value="1"/>
</dbReference>
<dbReference type="STRING" id="869754.A0A1A0HI35"/>
<dbReference type="InterPro" id="IPR000727">
    <property type="entry name" value="T_SNARE_dom"/>
</dbReference>
<keyword evidence="4" id="KW-0653">Protein transport</keyword>
<feature type="domain" description="T-SNARE coiled-coil homology" evidence="10">
    <location>
        <begin position="57"/>
        <end position="119"/>
    </location>
</feature>
<evidence type="ECO:0000256" key="3">
    <source>
        <dbReference type="ARBA" id="ARBA00022692"/>
    </source>
</evidence>
<dbReference type="AlphaFoldDB" id="A0A1A0HI35"/>
<keyword evidence="2" id="KW-0813">Transport</keyword>
<dbReference type="GO" id="GO:0006886">
    <property type="term" value="P:intracellular protein transport"/>
    <property type="evidence" value="ECO:0007669"/>
    <property type="project" value="EnsemblFungi"/>
</dbReference>
<dbReference type="CDD" id="cd15853">
    <property type="entry name" value="SNARE_Bet1"/>
    <property type="match status" value="1"/>
</dbReference>
<dbReference type="GO" id="GO:0006890">
    <property type="term" value="P:retrograde vesicle-mediated transport, Golgi to endoplasmic reticulum"/>
    <property type="evidence" value="ECO:0007669"/>
    <property type="project" value="EnsemblFungi"/>
</dbReference>
<keyword evidence="12" id="KW-1185">Reference proteome</keyword>
<dbReference type="RefSeq" id="XP_018714023.1">
    <property type="nucleotide sequence ID" value="XM_018853842.1"/>
</dbReference>
<feature type="transmembrane region" description="Helical" evidence="9">
    <location>
        <begin position="125"/>
        <end position="145"/>
    </location>
</feature>
<accession>A0A1A0HI35</accession>
<dbReference type="Proteomes" id="UP000092555">
    <property type="component" value="Unassembled WGS sequence"/>
</dbReference>
<evidence type="ECO:0000256" key="1">
    <source>
        <dbReference type="ARBA" id="ARBA00004394"/>
    </source>
</evidence>
<sequence length="147" mass="16688">MDSRYSTAGSGHLRDLRTQLFSTPQHRSGGNSVPLRMSSPYESAPLVSARHNEAFLLSLEDQNNSEVDQMSSKVSALKSLGVMMGLEISKSMHLNDEISGNFERGSVTLKNTYNRMVLMSKRAGISWKMWLVFFAVFFLMCYYVWLF</sequence>
<dbReference type="OrthoDB" id="261831at2759"/>
<dbReference type="InterPro" id="IPR039899">
    <property type="entry name" value="BET1_SNARE"/>
</dbReference>
<organism evidence="11 12">
    <name type="scientific">Metschnikowia bicuspidata var. bicuspidata NRRL YB-4993</name>
    <dbReference type="NCBI Taxonomy" id="869754"/>
    <lineage>
        <taxon>Eukaryota</taxon>
        <taxon>Fungi</taxon>
        <taxon>Dikarya</taxon>
        <taxon>Ascomycota</taxon>
        <taxon>Saccharomycotina</taxon>
        <taxon>Pichiomycetes</taxon>
        <taxon>Metschnikowiaceae</taxon>
        <taxon>Metschnikowia</taxon>
    </lineage>
</organism>
<reference evidence="11 12" key="1">
    <citation type="submission" date="2016-05" db="EMBL/GenBank/DDBJ databases">
        <title>Comparative genomics of biotechnologically important yeasts.</title>
        <authorList>
            <consortium name="DOE Joint Genome Institute"/>
            <person name="Riley R."/>
            <person name="Haridas S."/>
            <person name="Wolfe K.H."/>
            <person name="Lopes M.R."/>
            <person name="Hittinger C.T."/>
            <person name="Goker M."/>
            <person name="Salamov A."/>
            <person name="Wisecaver J."/>
            <person name="Long T.M."/>
            <person name="Aerts A.L."/>
            <person name="Barry K."/>
            <person name="Choi C."/>
            <person name="Clum A."/>
            <person name="Coughlan A.Y."/>
            <person name="Deshpande S."/>
            <person name="Douglass A.P."/>
            <person name="Hanson S.J."/>
            <person name="Klenk H.-P."/>
            <person name="LaButti K."/>
            <person name="Lapidus A."/>
            <person name="Lindquist E."/>
            <person name="Lipzen A."/>
            <person name="Meier-kolthoff J.P."/>
            <person name="Ohm R.A."/>
            <person name="Otillar R.P."/>
            <person name="Pangilinan J."/>
            <person name="Peng Y."/>
            <person name="Rokas A."/>
            <person name="Rosa C.A."/>
            <person name="Scheuner C."/>
            <person name="Sibirny A.A."/>
            <person name="Slot J.C."/>
            <person name="Stielow J.B."/>
            <person name="Sun H."/>
            <person name="Kurtzman C.P."/>
            <person name="Blackwell M."/>
            <person name="Grigoriev I.V."/>
            <person name="Jeffries T.W."/>
        </authorList>
    </citation>
    <scope>NUCLEOTIDE SEQUENCE [LARGE SCALE GENOMIC DNA]</scope>
    <source>
        <strain evidence="11 12">NRRL YB-4993</strain>
    </source>
</reference>
<keyword evidence="3 9" id="KW-0812">Transmembrane</keyword>
<dbReference type="PROSITE" id="PS50192">
    <property type="entry name" value="T_SNARE"/>
    <property type="match status" value="1"/>
</dbReference>
<evidence type="ECO:0000256" key="9">
    <source>
        <dbReference type="SAM" id="Phobius"/>
    </source>
</evidence>
<dbReference type="GO" id="GO:0000139">
    <property type="term" value="C:Golgi membrane"/>
    <property type="evidence" value="ECO:0007669"/>
    <property type="project" value="UniProtKB-SubCell"/>
</dbReference>